<sequence length="170" mass="19073">MSNRKWKNRTYNVETLKDEQPKKRRELSKTWKICLIALFLIAIPSFLVFVLFGKDGWVIPATKNLSLGALFGMAIGLLAVQIAVIAALIWGFKVIPWDSTLMLIPIAFSMVSFIVSSGASAWYIRVLPAVALAFLAVILFAIKSAVEKKVTKKQQEKQQAYDRINKSLLD</sequence>
<dbReference type="RefSeq" id="WP_121940829.1">
    <property type="nucleotide sequence ID" value="NZ_CP137846.1"/>
</dbReference>
<feature type="transmembrane region" description="Helical" evidence="1">
    <location>
        <begin position="33"/>
        <end position="53"/>
    </location>
</feature>
<comment type="caution">
    <text evidence="2">The sequence shown here is derived from an EMBL/GenBank/DDBJ whole genome shotgun (WGS) entry which is preliminary data.</text>
</comment>
<accession>A0A3M0A7S8</accession>
<feature type="transmembrane region" description="Helical" evidence="1">
    <location>
        <begin position="65"/>
        <end position="90"/>
    </location>
</feature>
<proteinExistence type="predicted"/>
<feature type="transmembrane region" description="Helical" evidence="1">
    <location>
        <begin position="129"/>
        <end position="146"/>
    </location>
</feature>
<dbReference type="Proteomes" id="UP000267246">
    <property type="component" value="Unassembled WGS sequence"/>
</dbReference>
<name>A0A3M0A7S8_9BACT</name>
<gene>
    <name evidence="2" type="ORF">JN00_0355</name>
</gene>
<keyword evidence="3" id="KW-1185">Reference proteome</keyword>
<dbReference type="AlphaFoldDB" id="A0A3M0A7S8"/>
<organism evidence="2 3">
    <name type="scientific">Metamycoplasma subdolum</name>
    <dbReference type="NCBI Taxonomy" id="92407"/>
    <lineage>
        <taxon>Bacteria</taxon>
        <taxon>Bacillati</taxon>
        <taxon>Mycoplasmatota</taxon>
        <taxon>Mycoplasmoidales</taxon>
        <taxon>Metamycoplasmataceae</taxon>
        <taxon>Metamycoplasma</taxon>
    </lineage>
</organism>
<evidence type="ECO:0000256" key="1">
    <source>
        <dbReference type="SAM" id="Phobius"/>
    </source>
</evidence>
<keyword evidence="1" id="KW-1133">Transmembrane helix</keyword>
<protein>
    <submittedName>
        <fullName evidence="2">Uncharacterized protein</fullName>
    </submittedName>
</protein>
<dbReference type="OrthoDB" id="398245at2"/>
<keyword evidence="1" id="KW-0812">Transmembrane</keyword>
<dbReference type="EMBL" id="REFI01000007">
    <property type="protein sequence ID" value="RMA78525.1"/>
    <property type="molecule type" value="Genomic_DNA"/>
</dbReference>
<reference evidence="2 3" key="1">
    <citation type="submission" date="2018-10" db="EMBL/GenBank/DDBJ databases">
        <title>Genomic Encyclopedia of Archaeal and Bacterial Type Strains, Phase II (KMG-II): from individual species to whole genera.</title>
        <authorList>
            <person name="Goeker M."/>
        </authorList>
    </citation>
    <scope>NUCLEOTIDE SEQUENCE [LARGE SCALE GENOMIC DNA]</scope>
    <source>
        <strain evidence="2 3">ATCC 29870</strain>
    </source>
</reference>
<keyword evidence="1" id="KW-0472">Membrane</keyword>
<evidence type="ECO:0000313" key="3">
    <source>
        <dbReference type="Proteomes" id="UP000267246"/>
    </source>
</evidence>
<evidence type="ECO:0000313" key="2">
    <source>
        <dbReference type="EMBL" id="RMA78525.1"/>
    </source>
</evidence>
<feature type="transmembrane region" description="Helical" evidence="1">
    <location>
        <begin position="102"/>
        <end position="123"/>
    </location>
</feature>